<feature type="region of interest" description="Disordered" evidence="1">
    <location>
        <begin position="1"/>
        <end position="147"/>
    </location>
</feature>
<evidence type="ECO:0000256" key="1">
    <source>
        <dbReference type="SAM" id="MobiDB-lite"/>
    </source>
</evidence>
<gene>
    <name evidence="2" type="ORF">AVDCRST_MAG66-3329</name>
</gene>
<feature type="compositionally biased region" description="Basic residues" evidence="1">
    <location>
        <begin position="115"/>
        <end position="133"/>
    </location>
</feature>
<organism evidence="2">
    <name type="scientific">uncultured Pseudonocardia sp</name>
    <dbReference type="NCBI Taxonomy" id="211455"/>
    <lineage>
        <taxon>Bacteria</taxon>
        <taxon>Bacillati</taxon>
        <taxon>Actinomycetota</taxon>
        <taxon>Actinomycetes</taxon>
        <taxon>Pseudonocardiales</taxon>
        <taxon>Pseudonocardiaceae</taxon>
        <taxon>Pseudonocardia</taxon>
        <taxon>environmental samples</taxon>
    </lineage>
</organism>
<accession>A0A6J4Q5J4</accession>
<reference evidence="2" key="1">
    <citation type="submission" date="2020-02" db="EMBL/GenBank/DDBJ databases">
        <authorList>
            <person name="Meier V. D."/>
        </authorList>
    </citation>
    <scope>NUCLEOTIDE SEQUENCE</scope>
    <source>
        <strain evidence="2">AVDCRST_MAG66</strain>
    </source>
</reference>
<name>A0A6J4Q5J4_9PSEU</name>
<sequence length="147" mass="16266">DRRPRPQRSQPGPPRHPRAGGVRRHHPRRSRRAVRAHRCRARPGRRGAPDRPRGRAARVAPRGGGRRDAGGAQRGVVDPHVRGGPRRLRPAHGAARGGAHLQRAPARGVPPPLLRLRRRHRGDRRAGRHRVRARAALPRGERGPGSV</sequence>
<feature type="compositionally biased region" description="Low complexity" evidence="1">
    <location>
        <begin position="91"/>
        <end position="107"/>
    </location>
</feature>
<feature type="compositionally biased region" description="Basic residues" evidence="1">
    <location>
        <begin position="15"/>
        <end position="45"/>
    </location>
</feature>
<evidence type="ECO:0000313" key="2">
    <source>
        <dbReference type="EMBL" id="CAA9431270.1"/>
    </source>
</evidence>
<dbReference type="GO" id="GO:0003855">
    <property type="term" value="F:3-dehydroquinate dehydratase activity"/>
    <property type="evidence" value="ECO:0007669"/>
    <property type="project" value="UniProtKB-EC"/>
</dbReference>
<dbReference type="EC" id="4.2.1.10" evidence="2"/>
<keyword evidence="2" id="KW-0456">Lyase</keyword>
<feature type="non-terminal residue" evidence="2">
    <location>
        <position position="147"/>
    </location>
</feature>
<dbReference type="EMBL" id="CADCUS010000480">
    <property type="protein sequence ID" value="CAA9431270.1"/>
    <property type="molecule type" value="Genomic_DNA"/>
</dbReference>
<proteinExistence type="predicted"/>
<protein>
    <submittedName>
        <fullName evidence="2">3-dehydroquinate dehydratase II</fullName>
        <ecNumber evidence="2">4.2.1.10</ecNumber>
    </submittedName>
</protein>
<feature type="non-terminal residue" evidence="2">
    <location>
        <position position="1"/>
    </location>
</feature>
<dbReference type="AlphaFoldDB" id="A0A6J4Q5J4"/>